<dbReference type="GO" id="GO:0045948">
    <property type="term" value="P:positive regulation of translational initiation"/>
    <property type="evidence" value="ECO:0007669"/>
    <property type="project" value="TreeGrafter"/>
</dbReference>
<protein>
    <recommendedName>
        <fullName evidence="4">RNA polymerase Rpb7-like N-terminal domain-containing protein</fullName>
    </recommendedName>
</protein>
<dbReference type="Gene3D" id="2.40.50.140">
    <property type="entry name" value="Nucleic acid-binding proteins"/>
    <property type="match status" value="1"/>
</dbReference>
<dbReference type="GO" id="GO:0005665">
    <property type="term" value="C:RNA polymerase II, core complex"/>
    <property type="evidence" value="ECO:0007669"/>
    <property type="project" value="TreeGrafter"/>
</dbReference>
<dbReference type="GO" id="GO:0031369">
    <property type="term" value="F:translation initiation factor binding"/>
    <property type="evidence" value="ECO:0007669"/>
    <property type="project" value="TreeGrafter"/>
</dbReference>
<dbReference type="SUPFAM" id="SSF50249">
    <property type="entry name" value="Nucleic acid-binding proteins"/>
    <property type="match status" value="1"/>
</dbReference>
<evidence type="ECO:0000313" key="5">
    <source>
        <dbReference type="EMBL" id="CAD9139822.1"/>
    </source>
</evidence>
<dbReference type="PANTHER" id="PTHR12709">
    <property type="entry name" value="DNA-DIRECTED RNA POLYMERASE II, III"/>
    <property type="match status" value="1"/>
</dbReference>
<evidence type="ECO:0000256" key="1">
    <source>
        <dbReference type="ARBA" id="ARBA00004123"/>
    </source>
</evidence>
<dbReference type="GO" id="GO:0003697">
    <property type="term" value="F:single-stranded DNA binding"/>
    <property type="evidence" value="ECO:0007669"/>
    <property type="project" value="TreeGrafter"/>
</dbReference>
<keyword evidence="2" id="KW-0240">DNA-directed RNA polymerase</keyword>
<name>A0A7S1QH19_NEODS</name>
<organism evidence="5">
    <name type="scientific">Neobodo designis</name>
    <name type="common">Flagellated protozoan</name>
    <name type="synonym">Bodo designis</name>
    <dbReference type="NCBI Taxonomy" id="312471"/>
    <lineage>
        <taxon>Eukaryota</taxon>
        <taxon>Discoba</taxon>
        <taxon>Euglenozoa</taxon>
        <taxon>Kinetoplastea</taxon>
        <taxon>Metakinetoplastina</taxon>
        <taxon>Neobodonida</taxon>
        <taxon>Neobodo</taxon>
    </lineage>
</organism>
<proteinExistence type="predicted"/>
<dbReference type="GO" id="GO:0003727">
    <property type="term" value="F:single-stranded RNA binding"/>
    <property type="evidence" value="ECO:0007669"/>
    <property type="project" value="TreeGrafter"/>
</dbReference>
<dbReference type="InterPro" id="IPR012340">
    <property type="entry name" value="NA-bd_OB-fold"/>
</dbReference>
<dbReference type="GO" id="GO:0006367">
    <property type="term" value="P:transcription initiation at RNA polymerase II promoter"/>
    <property type="evidence" value="ECO:0007669"/>
    <property type="project" value="TreeGrafter"/>
</dbReference>
<feature type="domain" description="RNA polymerase Rpb7-like N-terminal" evidence="4">
    <location>
        <begin position="9"/>
        <end position="62"/>
    </location>
</feature>
<dbReference type="EMBL" id="HBGF01040400">
    <property type="protein sequence ID" value="CAD9139822.1"/>
    <property type="molecule type" value="Transcribed_RNA"/>
</dbReference>
<evidence type="ECO:0000259" key="4">
    <source>
        <dbReference type="Pfam" id="PF03876"/>
    </source>
</evidence>
<dbReference type="InterPro" id="IPR036898">
    <property type="entry name" value="RNA_pol_Rpb7-like_N_sf"/>
</dbReference>
<dbReference type="Gene3D" id="3.30.1490.120">
    <property type="entry name" value="RNA polymerase Rpb7-like, N-terminal domain"/>
    <property type="match status" value="1"/>
</dbReference>
<dbReference type="SUPFAM" id="SSF88798">
    <property type="entry name" value="N-terminal, heterodimerisation domain of RBP7 (RpoE)"/>
    <property type="match status" value="1"/>
</dbReference>
<comment type="subcellular location">
    <subcellularLocation>
        <location evidence="1">Nucleus</location>
    </subcellularLocation>
</comment>
<dbReference type="AlphaFoldDB" id="A0A7S1QH19"/>
<reference evidence="5" key="1">
    <citation type="submission" date="2021-01" db="EMBL/GenBank/DDBJ databases">
        <authorList>
            <person name="Corre E."/>
            <person name="Pelletier E."/>
            <person name="Niang G."/>
            <person name="Scheremetjew M."/>
            <person name="Finn R."/>
            <person name="Kale V."/>
            <person name="Holt S."/>
            <person name="Cochrane G."/>
            <person name="Meng A."/>
            <person name="Brown T."/>
            <person name="Cohen L."/>
        </authorList>
    </citation>
    <scope>NUCLEOTIDE SEQUENCE</scope>
    <source>
        <strain evidence="5">CCAP 1951/1</strain>
    </source>
</reference>
<sequence length="173" mass="18786">MYVKVTERKNVYVPPEELGPQLTHRLEYLLRQRVEGTRVPNVGVIVGVTDIVNESSMQGKVLETGTVVFAMTYTAIAFRLAPDEVCDGRVCAVSPESIMVDVGAAKIRVSRFHIPPELVYEGDGGSPRFVSTDSETSITEGCTVRVRVVSETPTNTLFGAIGTINGPFLGLKL</sequence>
<evidence type="ECO:0000256" key="3">
    <source>
        <dbReference type="ARBA" id="ARBA00023163"/>
    </source>
</evidence>
<dbReference type="GO" id="GO:0060213">
    <property type="term" value="P:positive regulation of nuclear-transcribed mRNA poly(A) tail shortening"/>
    <property type="evidence" value="ECO:0007669"/>
    <property type="project" value="TreeGrafter"/>
</dbReference>
<dbReference type="GO" id="GO:0000932">
    <property type="term" value="C:P-body"/>
    <property type="evidence" value="ECO:0007669"/>
    <property type="project" value="TreeGrafter"/>
</dbReference>
<evidence type="ECO:0000256" key="2">
    <source>
        <dbReference type="ARBA" id="ARBA00022478"/>
    </source>
</evidence>
<dbReference type="Pfam" id="PF03876">
    <property type="entry name" value="SHS2_Rpb7-N"/>
    <property type="match status" value="1"/>
</dbReference>
<keyword evidence="3" id="KW-0804">Transcription</keyword>
<gene>
    <name evidence="5" type="ORF">NDES1114_LOCUS27061</name>
</gene>
<dbReference type="PANTHER" id="PTHR12709:SF4">
    <property type="entry name" value="DNA-DIRECTED RNA POLYMERASE II SUBUNIT RPB7"/>
    <property type="match status" value="1"/>
</dbReference>
<accession>A0A7S1QH19</accession>
<dbReference type="InterPro" id="IPR045113">
    <property type="entry name" value="Rpb7-like"/>
</dbReference>
<dbReference type="InterPro" id="IPR005576">
    <property type="entry name" value="Rpb7-like_N"/>
</dbReference>